<dbReference type="FunFam" id="1.10.510.10:FF:000335">
    <property type="entry name" value="receptor-like cytosolic serine/threonine-protein kinase RBK2"/>
    <property type="match status" value="1"/>
</dbReference>
<keyword evidence="3" id="KW-0963">Cytoplasm</keyword>
<dbReference type="Gene3D" id="1.10.510.10">
    <property type="entry name" value="Transferase(Phosphotransferase) domain 1"/>
    <property type="match status" value="1"/>
</dbReference>
<protein>
    <recommendedName>
        <fullName evidence="2">non-specific serine/threonine protein kinase</fullName>
        <ecNumber evidence="2">2.7.11.1</ecNumber>
    </recommendedName>
</protein>
<evidence type="ECO:0000256" key="6">
    <source>
        <dbReference type="ARBA" id="ARBA00022679"/>
    </source>
</evidence>
<comment type="subunit">
    <text evidence="12">Interacts with ARAC5 and ARAC10.</text>
</comment>
<dbReference type="Pfam" id="PF07714">
    <property type="entry name" value="PK_Tyr_Ser-Thr"/>
    <property type="match status" value="1"/>
</dbReference>
<evidence type="ECO:0000256" key="13">
    <source>
        <dbReference type="PROSITE-ProRule" id="PRU10141"/>
    </source>
</evidence>
<feature type="compositionally biased region" description="Basic and acidic residues" evidence="15">
    <location>
        <begin position="1"/>
        <end position="19"/>
    </location>
</feature>
<dbReference type="GO" id="GO:0005737">
    <property type="term" value="C:cytoplasm"/>
    <property type="evidence" value="ECO:0007669"/>
    <property type="project" value="UniProtKB-SubCell"/>
</dbReference>
<evidence type="ECO:0000256" key="14">
    <source>
        <dbReference type="RuleBase" id="RU000304"/>
    </source>
</evidence>
<keyword evidence="7 13" id="KW-0547">Nucleotide-binding</keyword>
<dbReference type="EMBL" id="CP093350">
    <property type="protein sequence ID" value="WOH12929.1"/>
    <property type="molecule type" value="Genomic_DNA"/>
</dbReference>
<dbReference type="GO" id="GO:0051020">
    <property type="term" value="F:GTPase binding"/>
    <property type="evidence" value="ECO:0007669"/>
    <property type="project" value="UniProtKB-ARBA"/>
</dbReference>
<dbReference type="SMART" id="SM00220">
    <property type="entry name" value="S_TKc"/>
    <property type="match status" value="1"/>
</dbReference>
<dbReference type="GO" id="GO:0004674">
    <property type="term" value="F:protein serine/threonine kinase activity"/>
    <property type="evidence" value="ECO:0007669"/>
    <property type="project" value="UniProtKB-KW"/>
</dbReference>
<keyword evidence="6" id="KW-0808">Transferase</keyword>
<keyword evidence="9 13" id="KW-0067">ATP-binding</keyword>
<organism evidence="17 18">
    <name type="scientific">Daucus carota subsp. sativus</name>
    <name type="common">Carrot</name>
    <dbReference type="NCBI Taxonomy" id="79200"/>
    <lineage>
        <taxon>Eukaryota</taxon>
        <taxon>Viridiplantae</taxon>
        <taxon>Streptophyta</taxon>
        <taxon>Embryophyta</taxon>
        <taxon>Tracheophyta</taxon>
        <taxon>Spermatophyta</taxon>
        <taxon>Magnoliopsida</taxon>
        <taxon>eudicotyledons</taxon>
        <taxon>Gunneridae</taxon>
        <taxon>Pentapetalae</taxon>
        <taxon>asterids</taxon>
        <taxon>campanulids</taxon>
        <taxon>Apiales</taxon>
        <taxon>Apiaceae</taxon>
        <taxon>Apioideae</taxon>
        <taxon>Scandiceae</taxon>
        <taxon>Daucinae</taxon>
        <taxon>Daucus</taxon>
        <taxon>Daucus sect. Daucus</taxon>
    </lineage>
</organism>
<dbReference type="GO" id="GO:0005524">
    <property type="term" value="F:ATP binding"/>
    <property type="evidence" value="ECO:0007669"/>
    <property type="project" value="UniProtKB-UniRule"/>
</dbReference>
<dbReference type="InterPro" id="IPR046958">
    <property type="entry name" value="RBK1/2/STUNTED"/>
</dbReference>
<evidence type="ECO:0000256" key="2">
    <source>
        <dbReference type="ARBA" id="ARBA00012513"/>
    </source>
</evidence>
<dbReference type="SUPFAM" id="SSF56112">
    <property type="entry name" value="Protein kinase-like (PK-like)"/>
    <property type="match status" value="1"/>
</dbReference>
<proteinExistence type="inferred from homology"/>
<comment type="catalytic activity">
    <reaction evidence="11">
        <text>L-seryl-[protein] + ATP = O-phospho-L-seryl-[protein] + ADP + H(+)</text>
        <dbReference type="Rhea" id="RHEA:17989"/>
        <dbReference type="Rhea" id="RHEA-COMP:9863"/>
        <dbReference type="Rhea" id="RHEA-COMP:11604"/>
        <dbReference type="ChEBI" id="CHEBI:15378"/>
        <dbReference type="ChEBI" id="CHEBI:29999"/>
        <dbReference type="ChEBI" id="CHEBI:30616"/>
        <dbReference type="ChEBI" id="CHEBI:83421"/>
        <dbReference type="ChEBI" id="CHEBI:456216"/>
        <dbReference type="EC" id="2.7.11.1"/>
    </reaction>
</comment>
<dbReference type="Proteomes" id="UP000077755">
    <property type="component" value="Chromosome 8"/>
</dbReference>
<evidence type="ECO:0000256" key="5">
    <source>
        <dbReference type="ARBA" id="ARBA00022553"/>
    </source>
</evidence>
<feature type="region of interest" description="Disordered" evidence="15">
    <location>
        <begin position="1"/>
        <end position="21"/>
    </location>
</feature>
<feature type="binding site" evidence="13">
    <location>
        <position position="128"/>
    </location>
    <ligand>
        <name>ATP</name>
        <dbReference type="ChEBI" id="CHEBI:30616"/>
    </ligand>
</feature>
<sequence length="418" mass="46983">MEEEKKEVNMSHSEPESSSKYEFPWRGFGFLRKFRKPPTGTHSYYPSLPSQKKLIKSKSRNSTKSMPPGLPSQLDSDFYCFESSWLNFTLSDLQNATNNFSRENIIGEGGYSEVYKGVLKDGKIVAIKRLTRGTPEEMTSDFLSELGILVHVNHPNIANVFGYGVEGGMHLVLPLSPHGSLASLLTDEKHKLKWGIRYNIAIGVAAGLSYLHEGCQRRIIHRDIKAANILLTEDFEPQICDFGLAKWLPDQWAHVTVSQYEGTFGYLPPEFFLQGVVDEKTDVYAFGVLVLELITGRPAISKSQKSLVMWARPLITKKSIEELIDPLLAGLHDAEQMNRMIAVASMCIHECSTERPQMSQVIRILKGNEGILGSGRRKFQKRPAFKRTCSADFSMMEDGNSPAPLNDLSPQNKLRLEL</sequence>
<dbReference type="InterPro" id="IPR000719">
    <property type="entry name" value="Prot_kinase_dom"/>
</dbReference>
<dbReference type="InterPro" id="IPR001245">
    <property type="entry name" value="Ser-Thr/Tyr_kinase_cat_dom"/>
</dbReference>
<dbReference type="PANTHER" id="PTHR47987:SF13">
    <property type="entry name" value="RECEPTOR-LIKE CYTOSOLIC SERINE_THREONINE-PROTEIN KINASE RBK2"/>
    <property type="match status" value="1"/>
</dbReference>
<evidence type="ECO:0000256" key="3">
    <source>
        <dbReference type="ARBA" id="ARBA00022490"/>
    </source>
</evidence>
<evidence type="ECO:0000256" key="11">
    <source>
        <dbReference type="ARBA" id="ARBA00048679"/>
    </source>
</evidence>
<evidence type="ECO:0000256" key="7">
    <source>
        <dbReference type="ARBA" id="ARBA00022741"/>
    </source>
</evidence>
<name>A0AAF0XTN0_DAUCS</name>
<comment type="subcellular location">
    <subcellularLocation>
        <location evidence="1">Cytoplasm</location>
    </subcellularLocation>
</comment>
<evidence type="ECO:0000256" key="4">
    <source>
        <dbReference type="ARBA" id="ARBA00022527"/>
    </source>
</evidence>
<dbReference type="PANTHER" id="PTHR47987">
    <property type="entry name" value="OS08G0249100 PROTEIN"/>
    <property type="match status" value="1"/>
</dbReference>
<dbReference type="EC" id="2.7.11.1" evidence="2"/>
<evidence type="ECO:0000256" key="10">
    <source>
        <dbReference type="ARBA" id="ARBA00047899"/>
    </source>
</evidence>
<comment type="similarity">
    <text evidence="14">Belongs to the protein kinase superfamily.</text>
</comment>
<keyword evidence="5" id="KW-0597">Phosphoprotein</keyword>
<dbReference type="PROSITE" id="PS00108">
    <property type="entry name" value="PROTEIN_KINASE_ST"/>
    <property type="match status" value="1"/>
</dbReference>
<keyword evidence="4 14" id="KW-0723">Serine/threonine-protein kinase</keyword>
<evidence type="ECO:0000256" key="12">
    <source>
        <dbReference type="ARBA" id="ARBA00063228"/>
    </source>
</evidence>
<dbReference type="InterPro" id="IPR017441">
    <property type="entry name" value="Protein_kinase_ATP_BS"/>
</dbReference>
<comment type="catalytic activity">
    <reaction evidence="10">
        <text>L-threonyl-[protein] + ATP = O-phospho-L-threonyl-[protein] + ADP + H(+)</text>
        <dbReference type="Rhea" id="RHEA:46608"/>
        <dbReference type="Rhea" id="RHEA-COMP:11060"/>
        <dbReference type="Rhea" id="RHEA-COMP:11605"/>
        <dbReference type="ChEBI" id="CHEBI:15378"/>
        <dbReference type="ChEBI" id="CHEBI:30013"/>
        <dbReference type="ChEBI" id="CHEBI:30616"/>
        <dbReference type="ChEBI" id="CHEBI:61977"/>
        <dbReference type="ChEBI" id="CHEBI:456216"/>
        <dbReference type="EC" id="2.7.11.1"/>
    </reaction>
</comment>
<evidence type="ECO:0000256" key="1">
    <source>
        <dbReference type="ARBA" id="ARBA00004496"/>
    </source>
</evidence>
<feature type="region of interest" description="Disordered" evidence="15">
    <location>
        <begin position="395"/>
        <end position="418"/>
    </location>
</feature>
<evidence type="ECO:0000259" key="16">
    <source>
        <dbReference type="PROSITE" id="PS50011"/>
    </source>
</evidence>
<evidence type="ECO:0000256" key="15">
    <source>
        <dbReference type="SAM" id="MobiDB-lite"/>
    </source>
</evidence>
<feature type="domain" description="Protein kinase" evidence="16">
    <location>
        <begin position="100"/>
        <end position="371"/>
    </location>
</feature>
<keyword evidence="8" id="KW-0418">Kinase</keyword>
<evidence type="ECO:0000313" key="17">
    <source>
        <dbReference type="EMBL" id="WOH12929.1"/>
    </source>
</evidence>
<dbReference type="InterPro" id="IPR008271">
    <property type="entry name" value="Ser/Thr_kinase_AS"/>
</dbReference>
<dbReference type="PROSITE" id="PS50011">
    <property type="entry name" value="PROTEIN_KINASE_DOM"/>
    <property type="match status" value="1"/>
</dbReference>
<evidence type="ECO:0000256" key="9">
    <source>
        <dbReference type="ARBA" id="ARBA00022840"/>
    </source>
</evidence>
<dbReference type="InterPro" id="IPR011009">
    <property type="entry name" value="Kinase-like_dom_sf"/>
</dbReference>
<dbReference type="AlphaFoldDB" id="A0AAF0XTN0"/>
<reference evidence="17" key="1">
    <citation type="journal article" date="2016" name="Nat. Genet.">
        <title>A high-quality carrot genome assembly provides new insights into carotenoid accumulation and asterid genome evolution.</title>
        <authorList>
            <person name="Iorizzo M."/>
            <person name="Ellison S."/>
            <person name="Senalik D."/>
            <person name="Zeng P."/>
            <person name="Satapoomin P."/>
            <person name="Huang J."/>
            <person name="Bowman M."/>
            <person name="Iovene M."/>
            <person name="Sanseverino W."/>
            <person name="Cavagnaro P."/>
            <person name="Yildiz M."/>
            <person name="Macko-Podgorni A."/>
            <person name="Moranska E."/>
            <person name="Grzebelus E."/>
            <person name="Grzebelus D."/>
            <person name="Ashrafi H."/>
            <person name="Zheng Z."/>
            <person name="Cheng S."/>
            <person name="Spooner D."/>
            <person name="Van Deynze A."/>
            <person name="Simon P."/>
        </authorList>
    </citation>
    <scope>NUCLEOTIDE SEQUENCE</scope>
    <source>
        <tissue evidence="17">Leaf</tissue>
    </source>
</reference>
<dbReference type="Gene3D" id="3.30.200.20">
    <property type="entry name" value="Phosphorylase Kinase, domain 1"/>
    <property type="match status" value="1"/>
</dbReference>
<dbReference type="PROSITE" id="PS00107">
    <property type="entry name" value="PROTEIN_KINASE_ATP"/>
    <property type="match status" value="1"/>
</dbReference>
<reference evidence="17" key="2">
    <citation type="submission" date="2022-03" db="EMBL/GenBank/DDBJ databases">
        <title>Draft title - Genomic analysis of global carrot germplasm unveils the trajectory of domestication and the origin of high carotenoid orange carrot.</title>
        <authorList>
            <person name="Iorizzo M."/>
            <person name="Ellison S."/>
            <person name="Senalik D."/>
            <person name="Macko-Podgorni A."/>
            <person name="Grzebelus D."/>
            <person name="Bostan H."/>
            <person name="Rolling W."/>
            <person name="Curaba J."/>
            <person name="Simon P."/>
        </authorList>
    </citation>
    <scope>NUCLEOTIDE SEQUENCE</scope>
    <source>
        <tissue evidence="17">Leaf</tissue>
    </source>
</reference>
<dbReference type="KEGG" id="dcr:108199799"/>
<gene>
    <name evidence="17" type="ORF">DCAR_0832438</name>
</gene>
<keyword evidence="18" id="KW-1185">Reference proteome</keyword>
<accession>A0AAF0XTN0</accession>
<evidence type="ECO:0000313" key="18">
    <source>
        <dbReference type="Proteomes" id="UP000077755"/>
    </source>
</evidence>
<evidence type="ECO:0000256" key="8">
    <source>
        <dbReference type="ARBA" id="ARBA00022777"/>
    </source>
</evidence>